<dbReference type="Gene3D" id="3.30.70.270">
    <property type="match status" value="1"/>
</dbReference>
<dbReference type="Pfam" id="PF01590">
    <property type="entry name" value="GAF"/>
    <property type="match status" value="1"/>
</dbReference>
<dbReference type="PANTHER" id="PTHR45138">
    <property type="entry name" value="REGULATORY COMPONENTS OF SENSORY TRANSDUCTION SYSTEM"/>
    <property type="match status" value="1"/>
</dbReference>
<dbReference type="Proteomes" id="UP000282926">
    <property type="component" value="Unassembled WGS sequence"/>
</dbReference>
<dbReference type="Pfam" id="PF13185">
    <property type="entry name" value="GAF_2"/>
    <property type="match status" value="1"/>
</dbReference>
<evidence type="ECO:0000313" key="4">
    <source>
        <dbReference type="Proteomes" id="UP000282926"/>
    </source>
</evidence>
<dbReference type="PROSITE" id="PS50887">
    <property type="entry name" value="GGDEF"/>
    <property type="match status" value="1"/>
</dbReference>
<feature type="domain" description="GGDEF" evidence="2">
    <location>
        <begin position="597"/>
        <end position="730"/>
    </location>
</feature>
<dbReference type="Pfam" id="PF00990">
    <property type="entry name" value="GGDEF"/>
    <property type="match status" value="1"/>
</dbReference>
<evidence type="ECO:0000256" key="1">
    <source>
        <dbReference type="SAM" id="Phobius"/>
    </source>
</evidence>
<feature type="transmembrane region" description="Helical" evidence="1">
    <location>
        <begin position="107"/>
        <end position="124"/>
    </location>
</feature>
<dbReference type="CDD" id="cd01949">
    <property type="entry name" value="GGDEF"/>
    <property type="match status" value="1"/>
</dbReference>
<accession>A0ABY0CRU5</accession>
<name>A0ABY0CRU5_9DELT</name>
<dbReference type="InterPro" id="IPR003018">
    <property type="entry name" value="GAF"/>
</dbReference>
<dbReference type="SUPFAM" id="SSF55073">
    <property type="entry name" value="Nucleotide cyclase"/>
    <property type="match status" value="1"/>
</dbReference>
<dbReference type="SUPFAM" id="SSF55781">
    <property type="entry name" value="GAF domain-like"/>
    <property type="match status" value="2"/>
</dbReference>
<dbReference type="PANTHER" id="PTHR45138:SF9">
    <property type="entry name" value="DIGUANYLATE CYCLASE DGCM-RELATED"/>
    <property type="match status" value="1"/>
</dbReference>
<evidence type="ECO:0000313" key="3">
    <source>
        <dbReference type="EMBL" id="RVU42937.1"/>
    </source>
</evidence>
<dbReference type="InterPro" id="IPR000160">
    <property type="entry name" value="GGDEF_dom"/>
</dbReference>
<proteinExistence type="predicted"/>
<keyword evidence="1" id="KW-1133">Transmembrane helix</keyword>
<feature type="transmembrane region" description="Helical" evidence="1">
    <location>
        <begin position="30"/>
        <end position="49"/>
    </location>
</feature>
<dbReference type="InterPro" id="IPR029016">
    <property type="entry name" value="GAF-like_dom_sf"/>
</dbReference>
<keyword evidence="4" id="KW-1185">Reference proteome</keyword>
<gene>
    <name evidence="3" type="ORF">EA187_13955</name>
</gene>
<reference evidence="3 4" key="1">
    <citation type="submission" date="2019-01" db="EMBL/GenBank/DDBJ databases">
        <title>Lujinxingia litoralis gen. nov., sp. nov. and Lujinxingia sediminis gen. nov., sp. nov., new members in the order Bradymonadales, isolated from coastal sediment.</title>
        <authorList>
            <person name="Li C.-M."/>
        </authorList>
    </citation>
    <scope>NUCLEOTIDE SEQUENCE [LARGE SCALE GENOMIC DNA]</scope>
    <source>
        <strain evidence="3 4">SEH01</strain>
    </source>
</reference>
<organism evidence="3 4">
    <name type="scientific">Lujinxingia sediminis</name>
    <dbReference type="NCBI Taxonomy" id="2480984"/>
    <lineage>
        <taxon>Bacteria</taxon>
        <taxon>Deltaproteobacteria</taxon>
        <taxon>Bradymonadales</taxon>
        <taxon>Lujinxingiaceae</taxon>
        <taxon>Lujinxingia</taxon>
    </lineage>
</organism>
<dbReference type="EMBL" id="SADD01000008">
    <property type="protein sequence ID" value="RVU42937.1"/>
    <property type="molecule type" value="Genomic_DNA"/>
</dbReference>
<keyword evidence="1" id="KW-0812">Transmembrane</keyword>
<keyword evidence="1" id="KW-0472">Membrane</keyword>
<dbReference type="InterPro" id="IPR050469">
    <property type="entry name" value="Diguanylate_Cyclase"/>
</dbReference>
<dbReference type="SMART" id="SM00065">
    <property type="entry name" value="GAF"/>
    <property type="match status" value="2"/>
</dbReference>
<evidence type="ECO:0000259" key="2">
    <source>
        <dbReference type="PROSITE" id="PS50887"/>
    </source>
</evidence>
<protein>
    <submittedName>
        <fullName evidence="3">Diguanylate cyclase</fullName>
    </submittedName>
</protein>
<sequence>MRAPGPACCSRLRRPTMSNRTMTRRRPKKAGGQGWVVVSALLLAGYALGVLGHGALFGALNAFGVIASLALAAGLWFGGRREGAAELATCLSGLAAVLMLSRLAAGVGVDLFALVVLTLAALAATRSSRAVAWSLGAALSVELTSALMGTADPHTLRPALVEGLGEVSLIPLLVRTALMVAAVALCWKAVGRHTQRGRKRVEVELSEAREQMLQEAREFRLIHAGRGQDAVDRRQAEELIVRGAVDAVHHTIFVTLELVKTALKAHTVVLLWFDVRNERLRIKELVSESDALVDGAIDPAGGVLGGLTRQRETLALKALRPGFRGLAYYRHPQDVTEFLGVPVIEKGHLRGVLCVDRCAERAFEDEEIRVVEDAASYVMRAVENERVVATIERARFEVSRFFEASRKLNGVLTPDQVYEVALESVAQIVAFDFAAITLFDEEEDRHHVARVSGEGMTSQGGWDQVSFASNQGLVSMVVSNRHYLPFGGHLRDPDAVVFGPGQSARDLRSLIVLPLIVQDQAVGTLVIGHREANQFASERREMLEVIANQVAVTLQNARLYERMEEMASIDALTRLPNRRTFQTRLSEAMARHKRSRRTFAVVLTDIDHFKSVNDTYGHPVGDEVLRHVGRVFREGLREVDMPARYGGEEFVLVLEDTDIEGARQVADRLRVAISKLSFETDKGLLQCTISMGIAMGPADTDHEHALVDLADQALYHSKKNGRNQVTVYSEMIAKTAAA</sequence>
<dbReference type="InterPro" id="IPR043128">
    <property type="entry name" value="Rev_trsase/Diguanyl_cyclase"/>
</dbReference>
<dbReference type="SMART" id="SM00267">
    <property type="entry name" value="GGDEF"/>
    <property type="match status" value="1"/>
</dbReference>
<dbReference type="InterPro" id="IPR029787">
    <property type="entry name" value="Nucleotide_cyclase"/>
</dbReference>
<comment type="caution">
    <text evidence="3">The sequence shown here is derived from an EMBL/GenBank/DDBJ whole genome shotgun (WGS) entry which is preliminary data.</text>
</comment>
<dbReference type="NCBIfam" id="TIGR00254">
    <property type="entry name" value="GGDEF"/>
    <property type="match status" value="1"/>
</dbReference>
<feature type="transmembrane region" description="Helical" evidence="1">
    <location>
        <begin position="55"/>
        <end position="77"/>
    </location>
</feature>
<dbReference type="Gene3D" id="3.30.450.40">
    <property type="match status" value="2"/>
</dbReference>